<dbReference type="RefSeq" id="YP_009220126.1">
    <property type="nucleotide sequence ID" value="NC_029029.1"/>
</dbReference>
<accession>S5M654</accession>
<dbReference type="GeneID" id="26646133"/>
<dbReference type="EMBL" id="KC595517">
    <property type="protein sequence ID" value="AGR47501.1"/>
    <property type="molecule type" value="Genomic_DNA"/>
</dbReference>
<organism evidence="1 2">
    <name type="scientific">Brevibacillus phage Abouo</name>
    <dbReference type="NCBI Taxonomy" id="1296661"/>
    <lineage>
        <taxon>Viruses</taxon>
        <taxon>Duplodnaviria</taxon>
        <taxon>Heunggongvirae</taxon>
        <taxon>Uroviricota</taxon>
        <taxon>Caudoviricetes</taxon>
        <taxon>Abouovirus</taxon>
        <taxon>Abouovirus abouo</taxon>
    </lineage>
</organism>
<sequence>MGAINTMFMNDLYPNSLFKKFTTYLQDYSDASFTNKETEITTHRGVVVDGDVFIMFGLYTRKIHIFEKDEELFLIEKDDEENLLALGLLFEQIFVDWVNEGNPLNLNH</sequence>
<dbReference type="KEGG" id="vg:26646133"/>
<evidence type="ECO:0000313" key="1">
    <source>
        <dbReference type="EMBL" id="AGR47501.1"/>
    </source>
</evidence>
<dbReference type="Proteomes" id="UP000015096">
    <property type="component" value="Segment"/>
</dbReference>
<proteinExistence type="predicted"/>
<reference evidence="1 2" key="1">
    <citation type="journal article" date="2013" name="Genome Announc.">
        <title>Complete Genome Sequences of Five Paenibacillus larvae Bacteriophages.</title>
        <authorList>
            <person name="Sheflo M.A."/>
            <person name="Gardner A.V."/>
            <person name="Merrill B.D."/>
            <person name="Fisher J.N."/>
            <person name="Lunt B.L."/>
            <person name="Breakwell D.P."/>
            <person name="Grose J.H."/>
            <person name="Burnett S.H."/>
        </authorList>
    </citation>
    <scope>NUCLEOTIDE SEQUENCE [LARGE SCALE GENOMIC DNA]</scope>
</reference>
<protein>
    <submittedName>
        <fullName evidence="1">Uncharacterized protein</fullName>
    </submittedName>
</protein>
<keyword evidence="2" id="KW-1185">Reference proteome</keyword>
<gene>
    <name evidence="1" type="ORF">ABOUO_69</name>
</gene>
<evidence type="ECO:0000313" key="2">
    <source>
        <dbReference type="Proteomes" id="UP000015096"/>
    </source>
</evidence>
<name>S5M654_9CAUD</name>